<dbReference type="GO" id="GO:0005737">
    <property type="term" value="C:cytoplasm"/>
    <property type="evidence" value="ECO:0007669"/>
    <property type="project" value="TreeGrafter"/>
</dbReference>
<evidence type="ECO:0000256" key="1">
    <source>
        <dbReference type="ARBA" id="ARBA00009403"/>
    </source>
</evidence>
<dbReference type="GeneID" id="111817889"/>
<organism evidence="6 7">
    <name type="scientific">Octodon degus</name>
    <name type="common">Degu</name>
    <name type="synonym">Sciurus degus</name>
    <dbReference type="NCBI Taxonomy" id="10160"/>
    <lineage>
        <taxon>Eukaryota</taxon>
        <taxon>Metazoa</taxon>
        <taxon>Chordata</taxon>
        <taxon>Craniata</taxon>
        <taxon>Vertebrata</taxon>
        <taxon>Euteleostomi</taxon>
        <taxon>Mammalia</taxon>
        <taxon>Eutheria</taxon>
        <taxon>Euarchontoglires</taxon>
        <taxon>Glires</taxon>
        <taxon>Rodentia</taxon>
        <taxon>Hystricomorpha</taxon>
        <taxon>Octodontidae</taxon>
        <taxon>Octodon</taxon>
    </lineage>
</organism>
<keyword evidence="3" id="KW-0789">Thiol protease inhibitor</keyword>
<dbReference type="PROSITE" id="PS00287">
    <property type="entry name" value="CYSTATIN"/>
    <property type="match status" value="1"/>
</dbReference>
<proteinExistence type="inferred from homology"/>
<feature type="domain" description="Cystatin" evidence="5">
    <location>
        <begin position="29"/>
        <end position="136"/>
    </location>
</feature>
<evidence type="ECO:0000313" key="7">
    <source>
        <dbReference type="RefSeq" id="XP_023575894.1"/>
    </source>
</evidence>
<accession>A0A6P6EU87</accession>
<evidence type="ECO:0000256" key="2">
    <source>
        <dbReference type="ARBA" id="ARBA00022690"/>
    </source>
</evidence>
<dbReference type="Proteomes" id="UP000515203">
    <property type="component" value="Unplaced"/>
</dbReference>
<dbReference type="GO" id="GO:0005615">
    <property type="term" value="C:extracellular space"/>
    <property type="evidence" value="ECO:0007669"/>
    <property type="project" value="TreeGrafter"/>
</dbReference>
<dbReference type="GO" id="GO:0004869">
    <property type="term" value="F:cysteine-type endopeptidase inhibitor activity"/>
    <property type="evidence" value="ECO:0007669"/>
    <property type="project" value="UniProtKB-KW"/>
</dbReference>
<dbReference type="Pfam" id="PF00031">
    <property type="entry name" value="Cystatin"/>
    <property type="match status" value="1"/>
</dbReference>
<dbReference type="InterPro" id="IPR018073">
    <property type="entry name" value="Prot_inh_cystat_CS"/>
</dbReference>
<reference evidence="7" key="1">
    <citation type="submission" date="2025-08" db="UniProtKB">
        <authorList>
            <consortium name="RefSeq"/>
        </authorList>
    </citation>
    <scope>IDENTIFICATION</scope>
</reference>
<evidence type="ECO:0000259" key="5">
    <source>
        <dbReference type="SMART" id="SM00043"/>
    </source>
</evidence>
<dbReference type="CDD" id="cd00042">
    <property type="entry name" value="CY"/>
    <property type="match status" value="1"/>
</dbReference>
<dbReference type="GO" id="GO:0031982">
    <property type="term" value="C:vesicle"/>
    <property type="evidence" value="ECO:0007669"/>
    <property type="project" value="TreeGrafter"/>
</dbReference>
<dbReference type="AlphaFoldDB" id="A0A6P6EU87"/>
<keyword evidence="2" id="KW-0646">Protease inhibitor</keyword>
<evidence type="ECO:0000256" key="4">
    <source>
        <dbReference type="ARBA" id="ARBA00023157"/>
    </source>
</evidence>
<evidence type="ECO:0000313" key="6">
    <source>
        <dbReference type="Proteomes" id="UP000515203"/>
    </source>
</evidence>
<dbReference type="FunFam" id="3.10.450.10:FF:000004">
    <property type="entry name" value="Cystatin C"/>
    <property type="match status" value="1"/>
</dbReference>
<evidence type="ECO:0000256" key="3">
    <source>
        <dbReference type="ARBA" id="ARBA00022704"/>
    </source>
</evidence>
<keyword evidence="6" id="KW-1185">Reference proteome</keyword>
<dbReference type="PANTHER" id="PTHR46186:SF2">
    <property type="entry name" value="CYSTATIN"/>
    <property type="match status" value="1"/>
</dbReference>
<dbReference type="SUPFAM" id="SSF54403">
    <property type="entry name" value="Cystatin/monellin"/>
    <property type="match status" value="1"/>
</dbReference>
<keyword evidence="4" id="KW-1015">Disulfide bond</keyword>
<dbReference type="PANTHER" id="PTHR46186">
    <property type="entry name" value="CYSTATIN"/>
    <property type="match status" value="1"/>
</dbReference>
<protein>
    <submittedName>
        <fullName evidence="7">Cystatin-C-like</fullName>
    </submittedName>
</protein>
<gene>
    <name evidence="7" type="primary">LOC111817889</name>
</gene>
<dbReference type="InParanoid" id="A0A6P6EU87"/>
<dbReference type="SMART" id="SM00043">
    <property type="entry name" value="CY"/>
    <property type="match status" value="1"/>
</dbReference>
<dbReference type="Gene3D" id="3.10.450.10">
    <property type="match status" value="1"/>
</dbReference>
<comment type="similarity">
    <text evidence="1">Belongs to the cystatin family.</text>
</comment>
<name>A0A6P6EU87_OCTDE</name>
<dbReference type="OrthoDB" id="1908104at2759"/>
<dbReference type="RefSeq" id="XP_023575894.1">
    <property type="nucleotide sequence ID" value="XM_023720126.1"/>
</dbReference>
<sequence length="138" mass="15886">MPREICWVPVVLDLAMTNKAFKFHHMTYPVFGGLEDMDSSNENVQQAVDFALREYNKDNNDLNLSHLVHVVRSCEQLVAGMNYYLDMEIGRTICPKDQPTQDDCPLSEEEPTQFCSFVVYSIPWEHYMALTDSSCHST</sequence>
<dbReference type="InterPro" id="IPR046350">
    <property type="entry name" value="Cystatin_sf"/>
</dbReference>
<dbReference type="InterPro" id="IPR000010">
    <property type="entry name" value="Cystatin_dom"/>
</dbReference>